<organism evidence="2 3">
    <name type="scientific">Paraburkholderia acidicola</name>
    <dbReference type="NCBI Taxonomy" id="1912599"/>
    <lineage>
        <taxon>Bacteria</taxon>
        <taxon>Pseudomonadati</taxon>
        <taxon>Pseudomonadota</taxon>
        <taxon>Betaproteobacteria</taxon>
        <taxon>Burkholderiales</taxon>
        <taxon>Burkholderiaceae</taxon>
        <taxon>Paraburkholderia</taxon>
    </lineage>
</organism>
<dbReference type="InterPro" id="IPR016181">
    <property type="entry name" value="Acyl_CoA_acyltransferase"/>
</dbReference>
<dbReference type="PANTHER" id="PTHR43792">
    <property type="entry name" value="GNAT FAMILY, PUTATIVE (AFU_ORTHOLOGUE AFUA_3G00765)-RELATED-RELATED"/>
    <property type="match status" value="1"/>
</dbReference>
<sequence length="181" mass="20669">MRSILHLGYIDPMIETERLILRPHRLADFEAWYAMFTDRELFRFIAAPTLSREDGWNRLLRYAGHWSLLGFGLFAVFRKSDGQFIGETGLADFHRGLGEDFDGYPEAGWIVSRSMQGQGVALEAAAAAHRWIDETLSPKRTVCLIGKENLPSFRIASHLGYKPFAERNYKGSPHVVLERVK</sequence>
<evidence type="ECO:0000313" key="3">
    <source>
        <dbReference type="Proteomes" id="UP001469089"/>
    </source>
</evidence>
<evidence type="ECO:0000313" key="2">
    <source>
        <dbReference type="EMBL" id="MEQ5838988.1"/>
    </source>
</evidence>
<dbReference type="Gene3D" id="3.40.630.30">
    <property type="match status" value="1"/>
</dbReference>
<evidence type="ECO:0000259" key="1">
    <source>
        <dbReference type="PROSITE" id="PS51186"/>
    </source>
</evidence>
<accession>A0ABV1LI74</accession>
<keyword evidence="3" id="KW-1185">Reference proteome</keyword>
<dbReference type="EMBL" id="JAOALG010000001">
    <property type="protein sequence ID" value="MEQ5838988.1"/>
    <property type="molecule type" value="Genomic_DNA"/>
</dbReference>
<dbReference type="InterPro" id="IPR051531">
    <property type="entry name" value="N-acetyltransferase"/>
</dbReference>
<feature type="domain" description="N-acetyltransferase" evidence="1">
    <location>
        <begin position="19"/>
        <end position="181"/>
    </location>
</feature>
<protein>
    <submittedName>
        <fullName evidence="2">GNAT family N-acetyltransferase</fullName>
    </submittedName>
</protein>
<dbReference type="Proteomes" id="UP001469089">
    <property type="component" value="Unassembled WGS sequence"/>
</dbReference>
<dbReference type="Pfam" id="PF13302">
    <property type="entry name" value="Acetyltransf_3"/>
    <property type="match status" value="1"/>
</dbReference>
<dbReference type="RefSeq" id="WP_349541617.1">
    <property type="nucleotide sequence ID" value="NZ_JAOALG010000001.1"/>
</dbReference>
<proteinExistence type="predicted"/>
<gene>
    <name evidence="2" type="ORF">N0A02_05980</name>
</gene>
<comment type="caution">
    <text evidence="2">The sequence shown here is derived from an EMBL/GenBank/DDBJ whole genome shotgun (WGS) entry which is preliminary data.</text>
</comment>
<dbReference type="SUPFAM" id="SSF55729">
    <property type="entry name" value="Acyl-CoA N-acyltransferases (Nat)"/>
    <property type="match status" value="1"/>
</dbReference>
<dbReference type="PANTHER" id="PTHR43792:SF16">
    <property type="entry name" value="N-ACETYLTRANSFERASE DOMAIN-CONTAINING PROTEIN"/>
    <property type="match status" value="1"/>
</dbReference>
<reference evidence="2 3" key="1">
    <citation type="journal article" date="2024" name="Chem. Sci.">
        <title>Discovery of a lagriamide polyketide by integrated genome mining, isotopic labeling, and untargeted metabolomics.</title>
        <authorList>
            <person name="Fergusson C.H."/>
            <person name="Saulog J."/>
            <person name="Paulo B.S."/>
            <person name="Wilson D.M."/>
            <person name="Liu D.Y."/>
            <person name="Morehouse N.J."/>
            <person name="Waterworth S."/>
            <person name="Barkei J."/>
            <person name="Gray C.A."/>
            <person name="Kwan J.C."/>
            <person name="Eustaquio A.S."/>
            <person name="Linington R.G."/>
        </authorList>
    </citation>
    <scope>NUCLEOTIDE SEQUENCE [LARGE SCALE GENOMIC DNA]</scope>
    <source>
        <strain evidence="2 3">RL17-338-BIF-B</strain>
    </source>
</reference>
<name>A0ABV1LI74_9BURK</name>
<dbReference type="PROSITE" id="PS51186">
    <property type="entry name" value="GNAT"/>
    <property type="match status" value="1"/>
</dbReference>
<dbReference type="InterPro" id="IPR000182">
    <property type="entry name" value="GNAT_dom"/>
</dbReference>